<dbReference type="Proteomes" id="UP000016023">
    <property type="component" value="Unassembled WGS sequence"/>
</dbReference>
<evidence type="ECO:0000259" key="16">
    <source>
        <dbReference type="SMART" id="SM00904"/>
    </source>
</evidence>
<name>H1Q3F9_9BACT</name>
<gene>
    <name evidence="17" type="ORF">HMPREF9140_01447</name>
</gene>
<reference evidence="17 18" key="1">
    <citation type="submission" date="2011-12" db="EMBL/GenBank/DDBJ databases">
        <title>The Genome Sequence of Prevotella micans F0438.</title>
        <authorList>
            <consortium name="The Broad Institute Genome Sequencing Platform"/>
            <person name="Earl A."/>
            <person name="Ward D."/>
            <person name="Feldgarden M."/>
            <person name="Gevers D."/>
            <person name="Izard J."/>
            <person name="Baranova O.V."/>
            <person name="Blanton J.M."/>
            <person name="Wade W.G."/>
            <person name="Dewhirst F.E."/>
            <person name="Young S.K."/>
            <person name="Zeng Q."/>
            <person name="Gargeya S."/>
            <person name="Fitzgerald M."/>
            <person name="Haas B."/>
            <person name="Abouelleil A."/>
            <person name="Alvarado L."/>
            <person name="Arachchi H.M."/>
            <person name="Berlin A."/>
            <person name="Chapman S.B."/>
            <person name="Gearin G."/>
            <person name="Goldberg J."/>
            <person name="Griggs A."/>
            <person name="Gujja S."/>
            <person name="Hansen M."/>
            <person name="Heiman D."/>
            <person name="Howarth C."/>
            <person name="Larimer J."/>
            <person name="Lui A."/>
            <person name="MacDonald P.J.P."/>
            <person name="McCowen C."/>
            <person name="Montmayeur A."/>
            <person name="Murphy C."/>
            <person name="Neiman D."/>
            <person name="Pearson M."/>
            <person name="Priest M."/>
            <person name="Roberts A."/>
            <person name="Saif S."/>
            <person name="Shea T."/>
            <person name="Sisk P."/>
            <person name="Stolte C."/>
            <person name="Sykes S."/>
            <person name="Wortman J."/>
            <person name="Nusbaum C."/>
            <person name="Birren B."/>
        </authorList>
    </citation>
    <scope>NUCLEOTIDE SEQUENCE [LARGE SCALE GENOMIC DNA]</scope>
    <source>
        <strain evidence="17 18">F0438</strain>
    </source>
</reference>
<dbReference type="HOGENOM" id="CLU_048437_0_2_10"/>
<dbReference type="GO" id="GO:0009231">
    <property type="term" value="P:riboflavin biosynthetic process"/>
    <property type="evidence" value="ECO:0007669"/>
    <property type="project" value="InterPro"/>
</dbReference>
<evidence type="ECO:0000256" key="9">
    <source>
        <dbReference type="ARBA" id="ARBA00022777"/>
    </source>
</evidence>
<dbReference type="NCBIfam" id="TIGR00083">
    <property type="entry name" value="ribF"/>
    <property type="match status" value="1"/>
</dbReference>
<keyword evidence="8 15" id="KW-0547">Nucleotide-binding</keyword>
<keyword evidence="12" id="KW-0511">Multifunctional enzyme</keyword>
<proteinExistence type="inferred from homology"/>
<evidence type="ECO:0000313" key="18">
    <source>
        <dbReference type="Proteomes" id="UP000016023"/>
    </source>
</evidence>
<keyword evidence="7 15" id="KW-0548">Nucleotidyltransferase</keyword>
<protein>
    <recommendedName>
        <fullName evidence="15">Riboflavin biosynthesis protein</fullName>
    </recommendedName>
    <domain>
        <recommendedName>
            <fullName evidence="15">Riboflavin kinase</fullName>
            <ecNumber evidence="15">2.7.1.26</ecNumber>
        </recommendedName>
        <alternativeName>
            <fullName evidence="15">Flavokinase</fullName>
        </alternativeName>
    </domain>
    <domain>
        <recommendedName>
            <fullName evidence="15">FMN adenylyltransferase</fullName>
            <ecNumber evidence="15">2.7.7.2</ecNumber>
        </recommendedName>
        <alternativeName>
            <fullName evidence="15">FAD pyrophosphorylase</fullName>
        </alternativeName>
        <alternativeName>
            <fullName evidence="15">FAD synthase</fullName>
        </alternativeName>
    </domain>
</protein>
<dbReference type="SMART" id="SM00904">
    <property type="entry name" value="Flavokinase"/>
    <property type="match status" value="1"/>
</dbReference>
<dbReference type="Gene3D" id="2.40.30.30">
    <property type="entry name" value="Riboflavin kinase-like"/>
    <property type="match status" value="1"/>
</dbReference>
<feature type="domain" description="Riboflavin kinase" evidence="16">
    <location>
        <begin position="167"/>
        <end position="294"/>
    </location>
</feature>
<dbReference type="Pfam" id="PF06574">
    <property type="entry name" value="FAD_syn"/>
    <property type="match status" value="1"/>
</dbReference>
<comment type="similarity">
    <text evidence="15">Belongs to the ribF family.</text>
</comment>
<comment type="function">
    <text evidence="1">Catalyzes the phosphorylation of riboflavin to FMN followed by the adenylation of FMN to FAD.</text>
</comment>
<dbReference type="InterPro" id="IPR015864">
    <property type="entry name" value="FAD_synthase"/>
</dbReference>
<dbReference type="UniPathway" id="UPA00277">
    <property type="reaction ID" value="UER00407"/>
</dbReference>
<comment type="catalytic activity">
    <reaction evidence="13 15">
        <text>riboflavin + ATP = FMN + ADP + H(+)</text>
        <dbReference type="Rhea" id="RHEA:14357"/>
        <dbReference type="ChEBI" id="CHEBI:15378"/>
        <dbReference type="ChEBI" id="CHEBI:30616"/>
        <dbReference type="ChEBI" id="CHEBI:57986"/>
        <dbReference type="ChEBI" id="CHEBI:58210"/>
        <dbReference type="ChEBI" id="CHEBI:456216"/>
        <dbReference type="EC" id="2.7.1.26"/>
    </reaction>
</comment>
<dbReference type="PANTHER" id="PTHR22749">
    <property type="entry name" value="RIBOFLAVIN KINASE/FMN ADENYLYLTRANSFERASE"/>
    <property type="match status" value="1"/>
</dbReference>
<keyword evidence="5 15" id="KW-0288">FMN</keyword>
<dbReference type="GO" id="GO:0003919">
    <property type="term" value="F:FMN adenylyltransferase activity"/>
    <property type="evidence" value="ECO:0007669"/>
    <property type="project" value="UniProtKB-UniRule"/>
</dbReference>
<dbReference type="PANTHER" id="PTHR22749:SF6">
    <property type="entry name" value="RIBOFLAVIN KINASE"/>
    <property type="match status" value="1"/>
</dbReference>
<dbReference type="Pfam" id="PF01687">
    <property type="entry name" value="Flavokinase"/>
    <property type="match status" value="1"/>
</dbReference>
<dbReference type="PIRSF" id="PIRSF004491">
    <property type="entry name" value="FAD_Synth"/>
    <property type="match status" value="1"/>
</dbReference>
<dbReference type="EMBL" id="AGWK01000039">
    <property type="protein sequence ID" value="EHO68845.1"/>
    <property type="molecule type" value="Genomic_DNA"/>
</dbReference>
<dbReference type="InterPro" id="IPR014729">
    <property type="entry name" value="Rossmann-like_a/b/a_fold"/>
</dbReference>
<comment type="caution">
    <text evidence="17">The sequence shown here is derived from an EMBL/GenBank/DDBJ whole genome shotgun (WGS) entry which is preliminary data.</text>
</comment>
<keyword evidence="18" id="KW-1185">Reference proteome</keyword>
<evidence type="ECO:0000256" key="15">
    <source>
        <dbReference type="PIRNR" id="PIRNR004491"/>
    </source>
</evidence>
<dbReference type="Gene3D" id="3.40.50.620">
    <property type="entry name" value="HUPs"/>
    <property type="match status" value="1"/>
</dbReference>
<dbReference type="InterPro" id="IPR023465">
    <property type="entry name" value="Riboflavin_kinase_dom_sf"/>
</dbReference>
<comment type="pathway">
    <text evidence="2 15">Cofactor biosynthesis; FAD biosynthesis; FAD from FMN: step 1/1.</text>
</comment>
<keyword evidence="11 15" id="KW-0067">ATP-binding</keyword>
<dbReference type="SUPFAM" id="SSF82114">
    <property type="entry name" value="Riboflavin kinase-like"/>
    <property type="match status" value="1"/>
</dbReference>
<evidence type="ECO:0000256" key="7">
    <source>
        <dbReference type="ARBA" id="ARBA00022695"/>
    </source>
</evidence>
<evidence type="ECO:0000256" key="13">
    <source>
        <dbReference type="ARBA" id="ARBA00047880"/>
    </source>
</evidence>
<evidence type="ECO:0000256" key="4">
    <source>
        <dbReference type="ARBA" id="ARBA00022630"/>
    </source>
</evidence>
<evidence type="ECO:0000256" key="3">
    <source>
        <dbReference type="ARBA" id="ARBA00005201"/>
    </source>
</evidence>
<keyword evidence="6 15" id="KW-0808">Transferase</keyword>
<dbReference type="GO" id="GO:0006747">
    <property type="term" value="P:FAD biosynthetic process"/>
    <property type="evidence" value="ECO:0007669"/>
    <property type="project" value="UniProtKB-UniRule"/>
</dbReference>
<evidence type="ECO:0000256" key="6">
    <source>
        <dbReference type="ARBA" id="ARBA00022679"/>
    </source>
</evidence>
<evidence type="ECO:0000256" key="2">
    <source>
        <dbReference type="ARBA" id="ARBA00004726"/>
    </source>
</evidence>
<dbReference type="UniPathway" id="UPA00276">
    <property type="reaction ID" value="UER00406"/>
</dbReference>
<dbReference type="EC" id="2.7.7.2" evidence="15"/>
<dbReference type="GO" id="GO:0009398">
    <property type="term" value="P:FMN biosynthetic process"/>
    <property type="evidence" value="ECO:0007669"/>
    <property type="project" value="UniProtKB-UniRule"/>
</dbReference>
<dbReference type="STRING" id="883158.HMPREF9140_01447"/>
<dbReference type="AlphaFoldDB" id="H1Q3F9"/>
<evidence type="ECO:0000256" key="8">
    <source>
        <dbReference type="ARBA" id="ARBA00022741"/>
    </source>
</evidence>
<dbReference type="EC" id="2.7.1.26" evidence="15"/>
<dbReference type="FunFam" id="3.40.50.620:FF:000021">
    <property type="entry name" value="Riboflavin biosynthesis protein"/>
    <property type="match status" value="1"/>
</dbReference>
<dbReference type="PATRIC" id="fig|883158.3.peg.1440"/>
<evidence type="ECO:0000256" key="14">
    <source>
        <dbReference type="ARBA" id="ARBA00049494"/>
    </source>
</evidence>
<dbReference type="eggNOG" id="COG0196">
    <property type="taxonomic scope" value="Bacteria"/>
</dbReference>
<organism evidence="17 18">
    <name type="scientific">Prevotella micans F0438</name>
    <dbReference type="NCBI Taxonomy" id="883158"/>
    <lineage>
        <taxon>Bacteria</taxon>
        <taxon>Pseudomonadati</taxon>
        <taxon>Bacteroidota</taxon>
        <taxon>Bacteroidia</taxon>
        <taxon>Bacteroidales</taxon>
        <taxon>Prevotellaceae</taxon>
        <taxon>Prevotella</taxon>
    </lineage>
</organism>
<dbReference type="CDD" id="cd02064">
    <property type="entry name" value="FAD_synthetase_N"/>
    <property type="match status" value="1"/>
</dbReference>
<dbReference type="GO" id="GO:0008531">
    <property type="term" value="F:riboflavin kinase activity"/>
    <property type="evidence" value="ECO:0007669"/>
    <property type="project" value="UniProtKB-UniRule"/>
</dbReference>
<comment type="pathway">
    <text evidence="3 15">Cofactor biosynthesis; FMN biosynthesis; FMN from riboflavin (ATP route): step 1/1.</text>
</comment>
<dbReference type="InterPro" id="IPR023468">
    <property type="entry name" value="Riboflavin_kinase"/>
</dbReference>
<evidence type="ECO:0000313" key="17">
    <source>
        <dbReference type="EMBL" id="EHO68845.1"/>
    </source>
</evidence>
<dbReference type="GO" id="GO:0005524">
    <property type="term" value="F:ATP binding"/>
    <property type="evidence" value="ECO:0007669"/>
    <property type="project" value="UniProtKB-UniRule"/>
</dbReference>
<evidence type="ECO:0000256" key="10">
    <source>
        <dbReference type="ARBA" id="ARBA00022827"/>
    </source>
</evidence>
<accession>H1Q3F9</accession>
<evidence type="ECO:0000256" key="5">
    <source>
        <dbReference type="ARBA" id="ARBA00022643"/>
    </source>
</evidence>
<sequence>MVATIGFFDGVHLGHRFLIDNVVSAAKEEGCRSTVVTLDRHPREVLGLDFQPLLLSTLDEKLYYLAETGVDWSVILRFDKVMASMSAEVFMKRILYDRFNVRRLIMGYDNRFGYRQGESFENYVAYGQKIGLIVERASVFSRDEQKISSSAIRKLLEEGEIEHANRCLGYRYSFDGRVVKGFGNGRRLGFPTANVVPRDERKLIPGKGVFAVRVTLTGRKGPLGGMLNIGTRPTFNGNGRSIEVNILNFEGDIYGEELEIEFVARIRDERKFDSLEALTEQLAADKKDIIALLKLKSHER</sequence>
<keyword evidence="9 15" id="KW-0418">Kinase</keyword>
<evidence type="ECO:0000256" key="11">
    <source>
        <dbReference type="ARBA" id="ARBA00022840"/>
    </source>
</evidence>
<evidence type="ECO:0000256" key="1">
    <source>
        <dbReference type="ARBA" id="ARBA00002121"/>
    </source>
</evidence>
<dbReference type="InterPro" id="IPR015865">
    <property type="entry name" value="Riboflavin_kinase_bac/euk"/>
</dbReference>
<evidence type="ECO:0000256" key="12">
    <source>
        <dbReference type="ARBA" id="ARBA00023268"/>
    </source>
</evidence>
<dbReference type="InterPro" id="IPR002606">
    <property type="entry name" value="Riboflavin_kinase_bac"/>
</dbReference>
<dbReference type="SUPFAM" id="SSF52374">
    <property type="entry name" value="Nucleotidylyl transferase"/>
    <property type="match status" value="1"/>
</dbReference>
<comment type="catalytic activity">
    <reaction evidence="14 15">
        <text>FMN + ATP + H(+) = FAD + diphosphate</text>
        <dbReference type="Rhea" id="RHEA:17237"/>
        <dbReference type="ChEBI" id="CHEBI:15378"/>
        <dbReference type="ChEBI" id="CHEBI:30616"/>
        <dbReference type="ChEBI" id="CHEBI:33019"/>
        <dbReference type="ChEBI" id="CHEBI:57692"/>
        <dbReference type="ChEBI" id="CHEBI:58210"/>
        <dbReference type="EC" id="2.7.7.2"/>
    </reaction>
</comment>
<keyword evidence="4 15" id="KW-0285">Flavoprotein</keyword>
<keyword evidence="10 15" id="KW-0274">FAD</keyword>